<gene>
    <name evidence="1" type="ORF">EFD62_02620</name>
</gene>
<dbReference type="Gene3D" id="3.40.50.300">
    <property type="entry name" value="P-loop containing nucleotide triphosphate hydrolases"/>
    <property type="match status" value="1"/>
</dbReference>
<evidence type="ECO:0000313" key="1">
    <source>
        <dbReference type="EMBL" id="RXE60143.1"/>
    </source>
</evidence>
<comment type="caution">
    <text evidence="1">The sequence shown here is derived from an EMBL/GenBank/DDBJ whole genome shotgun (WGS) entry which is preliminary data.</text>
</comment>
<dbReference type="EMBL" id="RLII01000002">
    <property type="protein sequence ID" value="RXE60143.1"/>
    <property type="molecule type" value="Genomic_DNA"/>
</dbReference>
<organism evidence="1 2">
    <name type="scientific">Acetivibrio mesophilus</name>
    <dbReference type="NCBI Taxonomy" id="2487273"/>
    <lineage>
        <taxon>Bacteria</taxon>
        <taxon>Bacillati</taxon>
        <taxon>Bacillota</taxon>
        <taxon>Clostridia</taxon>
        <taxon>Eubacteriales</taxon>
        <taxon>Oscillospiraceae</taxon>
        <taxon>Acetivibrio</taxon>
    </lineage>
</organism>
<dbReference type="Proteomes" id="UP000289166">
    <property type="component" value="Unassembled WGS sequence"/>
</dbReference>
<dbReference type="AlphaFoldDB" id="A0A4Q0I6W9"/>
<protein>
    <submittedName>
        <fullName evidence="1">ATPase</fullName>
    </submittedName>
</protein>
<evidence type="ECO:0000313" key="2">
    <source>
        <dbReference type="Proteomes" id="UP000289166"/>
    </source>
</evidence>
<proteinExistence type="predicted"/>
<dbReference type="SUPFAM" id="SSF52540">
    <property type="entry name" value="P-loop containing nucleoside triphosphate hydrolases"/>
    <property type="match status" value="1"/>
</dbReference>
<keyword evidence="2" id="KW-1185">Reference proteome</keyword>
<name>A0A4Q0I6W9_9FIRM</name>
<reference evidence="2" key="1">
    <citation type="submission" date="2018-11" db="EMBL/GenBank/DDBJ databases">
        <title>Genome sequencing of a novel mesophilic and cellulolytic organism within the genus Hungateiclostridium.</title>
        <authorList>
            <person name="Rettenmaier R."/>
            <person name="Liebl W."/>
            <person name="Zverlov V."/>
        </authorList>
    </citation>
    <scope>NUCLEOTIDE SEQUENCE [LARGE SCALE GENOMIC DNA]</scope>
    <source>
        <strain evidence="2">N2K1</strain>
    </source>
</reference>
<accession>A0A4Q0I6W9</accession>
<dbReference type="OrthoDB" id="2080511at2"/>
<dbReference type="InterPro" id="IPR027417">
    <property type="entry name" value="P-loop_NTPase"/>
</dbReference>
<dbReference type="RefSeq" id="WP_128705704.1">
    <property type="nucleotide sequence ID" value="NZ_RLII01000002.1"/>
</dbReference>
<sequence>MDNRERNEGLELKSFLGKLSPRDKIYNELETNKIIDNVIGFIPASDCSDSSILLVNLAVAIAQKGFNTCILDANVFYPRVYKLLDCEANAAGKGLIRICRSDKVDIKDVINETRYKNLYLLSPSPSDPMEDYFDFQMDDVDRVINSLKEAFDFVLIDIPNIPPLEFCVSSIKNCNVGFFIWGERIDCPQNTNRLLEFIGSLGIGVSKLMNVIMNNLYGIKYDKTIIEDMKLKLIAEFPFVSGAIDLSLEGRVYITDSLIINKKYKESMNLLVNLLTKQ</sequence>